<proteinExistence type="predicted"/>
<evidence type="ECO:0000313" key="1">
    <source>
        <dbReference type="EMBL" id="ACP49804.1"/>
    </source>
</evidence>
<dbReference type="HOGENOM" id="CLU_3194679_0_0_2"/>
<accession>C3NMZ7</accession>
<gene>
    <name evidence="1" type="ordered locus">YN1551_3242</name>
</gene>
<dbReference type="AlphaFoldDB" id="C3NMZ7"/>
<organism evidence="1 2">
    <name type="scientific">Saccharolobus islandicus (strain Y.N.15.51 / Yellowstone #2)</name>
    <name type="common">Sulfolobus islandicus</name>
    <dbReference type="NCBI Taxonomy" id="419942"/>
    <lineage>
        <taxon>Archaea</taxon>
        <taxon>Thermoproteota</taxon>
        <taxon>Thermoprotei</taxon>
        <taxon>Sulfolobales</taxon>
        <taxon>Sulfolobaceae</taxon>
        <taxon>Saccharolobus</taxon>
    </lineage>
</organism>
<dbReference type="GeneID" id="58787584"/>
<dbReference type="EMBL" id="CP001404">
    <property type="protein sequence ID" value="ACP49804.1"/>
    <property type="molecule type" value="Genomic_DNA"/>
</dbReference>
<dbReference type="Proteomes" id="UP000006818">
    <property type="component" value="Chromosome"/>
</dbReference>
<sequence length="45" mass="5364">MTLKSTRNVIGNKLRIVRGTRKMSKSKFIANRKEKMRRKKGMRVE</sequence>
<protein>
    <submittedName>
        <fullName evidence="1">Uncharacterized protein</fullName>
    </submittedName>
</protein>
<dbReference type="KEGG" id="sin:YN1551_3242"/>
<dbReference type="RefSeq" id="WP_012718147.1">
    <property type="nucleotide sequence ID" value="NC_012623.1"/>
</dbReference>
<evidence type="ECO:0000313" key="2">
    <source>
        <dbReference type="Proteomes" id="UP000006818"/>
    </source>
</evidence>
<reference evidence="1 2" key="1">
    <citation type="journal article" date="2009" name="Proc. Natl. Acad. Sci. U.S.A.">
        <title>Biogeography of the Sulfolobus islandicus pan-genome.</title>
        <authorList>
            <person name="Reno M.L."/>
            <person name="Held N.L."/>
            <person name="Fields C.J."/>
            <person name="Burke P.V."/>
            <person name="Whitaker R.J."/>
        </authorList>
    </citation>
    <scope>NUCLEOTIDE SEQUENCE [LARGE SCALE GENOMIC DNA]</scope>
    <source>
        <strain evidence="2">Y.N.15.51 / Yellowstone #2</strain>
    </source>
</reference>
<name>C3NMZ7_SACI1</name>